<dbReference type="PANTHER" id="PTHR45746">
    <property type="entry name" value="LP21163P"/>
    <property type="match status" value="1"/>
</dbReference>
<keyword evidence="4" id="KW-1185">Reference proteome</keyword>
<evidence type="ECO:0000313" key="3">
    <source>
        <dbReference type="EMBL" id="CAG2058441.1"/>
    </source>
</evidence>
<dbReference type="SUPFAM" id="SSF46785">
    <property type="entry name" value="Winged helix' DNA-binding domain"/>
    <property type="match status" value="1"/>
</dbReference>
<dbReference type="Pfam" id="PF00631">
    <property type="entry name" value="G-gamma"/>
    <property type="match status" value="1"/>
</dbReference>
<accession>A0ABN7NZ61</accession>
<dbReference type="InterPro" id="IPR036388">
    <property type="entry name" value="WH-like_DNA-bd_sf"/>
</dbReference>
<dbReference type="Gene3D" id="1.10.167.10">
    <property type="entry name" value="Regulator of G-protein Signalling 4, domain 2"/>
    <property type="match status" value="1"/>
</dbReference>
<reference evidence="3" key="1">
    <citation type="submission" date="2021-03" db="EMBL/GenBank/DDBJ databases">
        <authorList>
            <person name="Tran Van P."/>
        </authorList>
    </citation>
    <scope>NUCLEOTIDE SEQUENCE</scope>
</reference>
<gene>
    <name evidence="3" type="ORF">TPAB3V08_LOCUS5411</name>
</gene>
<dbReference type="InterPro" id="IPR036284">
    <property type="entry name" value="GGL_sf"/>
</dbReference>
<dbReference type="InterPro" id="IPR036390">
    <property type="entry name" value="WH_DNA-bd_sf"/>
</dbReference>
<sequence>MYSQVADVNDVGRLRAVCSAHFEALHIANQLCQYGYFFPVSDSKNLLVKDDSSLYRFQTPYYWPWQHRHPDNVDYAIYLSKRTLRNKQRHGLEEYELEALNSLKKNLQNKWDFITMQAEEQVRLAKERKKGDKIVSDSQERAYWRVYRPPPGYLNYIEPAPVPNRSRGARCKKRSLEDLNREFSIVNPNVSLLSAVNSDPETGSTPQYRTQFSFSSATKLFIMSQHTLSLSLFLSSPHYYNVDFLRSCLVRTRVKVSQALDNLLEHCETYIEYDPFLTGLQPSSPWISEDPIYWQLNSPLVDVPTEKRVKRWALSMEELVSDPTGRWKRYMVLPTLGKMLHGVLERGIFKVTIIDTGQFYDACGLSLRNVVAPLCSSMKILQADHETSRQDVADDNLILKLRWKCEKKLSQHQEET</sequence>
<dbReference type="Gene3D" id="4.10.260.10">
    <property type="entry name" value="Transducin (heterotrimeric G protein), gamma chain"/>
    <property type="match status" value="1"/>
</dbReference>
<dbReference type="InterPro" id="IPR044926">
    <property type="entry name" value="RGS_subdomain_2"/>
</dbReference>
<name>A0ABN7NZ61_TIMPD</name>
<proteinExistence type="predicted"/>
<evidence type="ECO:0000313" key="4">
    <source>
        <dbReference type="Proteomes" id="UP001153148"/>
    </source>
</evidence>
<dbReference type="Proteomes" id="UP001153148">
    <property type="component" value="Unassembled WGS sequence"/>
</dbReference>
<protein>
    <recommendedName>
        <fullName evidence="2">G protein gamma domain-containing protein</fullName>
    </recommendedName>
</protein>
<dbReference type="PROSITE" id="PS50058">
    <property type="entry name" value="G_PROTEIN_GAMMA"/>
    <property type="match status" value="1"/>
</dbReference>
<dbReference type="Pfam" id="PF18148">
    <property type="entry name" value="RGS_DHEX"/>
    <property type="match status" value="1"/>
</dbReference>
<feature type="domain" description="G protein gamma" evidence="2">
    <location>
        <begin position="226"/>
        <end position="291"/>
    </location>
</feature>
<evidence type="ECO:0000259" key="2">
    <source>
        <dbReference type="PROSITE" id="PS50058"/>
    </source>
</evidence>
<keyword evidence="1" id="KW-0734">Signal transduction inhibitor</keyword>
<dbReference type="PANTHER" id="PTHR45746:SF5">
    <property type="entry name" value="REGULATOR OF G-PROTEIN SIGNALING 7"/>
    <property type="match status" value="1"/>
</dbReference>
<dbReference type="InterPro" id="IPR047017">
    <property type="entry name" value="RGS6/7/9/11_DHEX_sf"/>
</dbReference>
<dbReference type="InterPro" id="IPR040759">
    <property type="entry name" value="RGS_DHEX"/>
</dbReference>
<dbReference type="InterPro" id="IPR015898">
    <property type="entry name" value="G-protein_gamma-like_dom"/>
</dbReference>
<dbReference type="Gene3D" id="1.10.1240.60">
    <property type="match status" value="1"/>
</dbReference>
<dbReference type="SMART" id="SM01224">
    <property type="entry name" value="G_gamma"/>
    <property type="match status" value="1"/>
</dbReference>
<dbReference type="EMBL" id="CAJPIN010007327">
    <property type="protein sequence ID" value="CAG2058441.1"/>
    <property type="molecule type" value="Genomic_DNA"/>
</dbReference>
<comment type="caution">
    <text evidence="3">The sequence shown here is derived from an EMBL/GenBank/DDBJ whole genome shotgun (WGS) entry which is preliminary data.</text>
</comment>
<dbReference type="CDD" id="cd00068">
    <property type="entry name" value="GGL"/>
    <property type="match status" value="1"/>
</dbReference>
<organism evidence="3 4">
    <name type="scientific">Timema podura</name>
    <name type="common">Walking stick</name>
    <dbReference type="NCBI Taxonomy" id="61482"/>
    <lineage>
        <taxon>Eukaryota</taxon>
        <taxon>Metazoa</taxon>
        <taxon>Ecdysozoa</taxon>
        <taxon>Arthropoda</taxon>
        <taxon>Hexapoda</taxon>
        <taxon>Insecta</taxon>
        <taxon>Pterygota</taxon>
        <taxon>Neoptera</taxon>
        <taxon>Polyneoptera</taxon>
        <taxon>Phasmatodea</taxon>
        <taxon>Timematodea</taxon>
        <taxon>Timematoidea</taxon>
        <taxon>Timematidae</taxon>
        <taxon>Timema</taxon>
    </lineage>
</organism>
<dbReference type="SUPFAM" id="SSF48670">
    <property type="entry name" value="Transducin (heterotrimeric G protein), gamma chain"/>
    <property type="match status" value="1"/>
</dbReference>
<dbReference type="InterPro" id="IPR047016">
    <property type="entry name" value="RGS6/7/9/11"/>
</dbReference>
<dbReference type="Gene3D" id="1.10.10.10">
    <property type="entry name" value="Winged helix-like DNA-binding domain superfamily/Winged helix DNA-binding domain"/>
    <property type="match status" value="1"/>
</dbReference>
<dbReference type="SMART" id="SM00224">
    <property type="entry name" value="GGL"/>
    <property type="match status" value="1"/>
</dbReference>
<evidence type="ECO:0000256" key="1">
    <source>
        <dbReference type="ARBA" id="ARBA00022700"/>
    </source>
</evidence>